<dbReference type="AlphaFoldDB" id="A0A9W6X2X5"/>
<feature type="compositionally biased region" description="Polar residues" evidence="4">
    <location>
        <begin position="155"/>
        <end position="167"/>
    </location>
</feature>
<dbReference type="OrthoDB" id="26525at2759"/>
<feature type="domain" description="EF-hand" evidence="5">
    <location>
        <begin position="397"/>
        <end position="432"/>
    </location>
</feature>
<dbReference type="InterPro" id="IPR050145">
    <property type="entry name" value="Centrin_CML-like"/>
</dbReference>
<evidence type="ECO:0000256" key="3">
    <source>
        <dbReference type="SAM" id="Coils"/>
    </source>
</evidence>
<protein>
    <submittedName>
        <fullName evidence="6">Unnamed protein product</fullName>
    </submittedName>
</protein>
<evidence type="ECO:0000313" key="7">
    <source>
        <dbReference type="Proteomes" id="UP001165083"/>
    </source>
</evidence>
<accession>A0A9W6X2X5</accession>
<evidence type="ECO:0000256" key="1">
    <source>
        <dbReference type="ARBA" id="ARBA00022737"/>
    </source>
</evidence>
<feature type="region of interest" description="Disordered" evidence="4">
    <location>
        <begin position="284"/>
        <end position="314"/>
    </location>
</feature>
<keyword evidence="1" id="KW-0677">Repeat</keyword>
<feature type="domain" description="EF-hand" evidence="5">
    <location>
        <begin position="216"/>
        <end position="251"/>
    </location>
</feature>
<keyword evidence="2" id="KW-0106">Calcium</keyword>
<dbReference type="EMBL" id="BSXW01000675">
    <property type="protein sequence ID" value="GMF27765.1"/>
    <property type="molecule type" value="Genomic_DNA"/>
</dbReference>
<dbReference type="Pfam" id="PF13499">
    <property type="entry name" value="EF-hand_7"/>
    <property type="match status" value="2"/>
</dbReference>
<organism evidence="6 7">
    <name type="scientific">Phytophthora lilii</name>
    <dbReference type="NCBI Taxonomy" id="2077276"/>
    <lineage>
        <taxon>Eukaryota</taxon>
        <taxon>Sar</taxon>
        <taxon>Stramenopiles</taxon>
        <taxon>Oomycota</taxon>
        <taxon>Peronosporomycetes</taxon>
        <taxon>Peronosporales</taxon>
        <taxon>Peronosporaceae</taxon>
        <taxon>Phytophthora</taxon>
    </lineage>
</organism>
<feature type="compositionally biased region" description="Basic and acidic residues" evidence="4">
    <location>
        <begin position="145"/>
        <end position="154"/>
    </location>
</feature>
<evidence type="ECO:0000259" key="5">
    <source>
        <dbReference type="PROSITE" id="PS50222"/>
    </source>
</evidence>
<dbReference type="CDD" id="cd00051">
    <property type="entry name" value="EFh"/>
    <property type="match status" value="2"/>
</dbReference>
<feature type="region of interest" description="Disordered" evidence="4">
    <location>
        <begin position="136"/>
        <end position="168"/>
    </location>
</feature>
<dbReference type="Proteomes" id="UP001165083">
    <property type="component" value="Unassembled WGS sequence"/>
</dbReference>
<keyword evidence="7" id="KW-1185">Reference proteome</keyword>
<comment type="caution">
    <text evidence="6">The sequence shown here is derived from an EMBL/GenBank/DDBJ whole genome shotgun (WGS) entry which is preliminary data.</text>
</comment>
<dbReference type="PROSITE" id="PS00018">
    <property type="entry name" value="EF_HAND_1"/>
    <property type="match status" value="2"/>
</dbReference>
<feature type="domain" description="EF-hand" evidence="5">
    <location>
        <begin position="357"/>
        <end position="392"/>
    </location>
</feature>
<dbReference type="PANTHER" id="PTHR23050">
    <property type="entry name" value="CALCIUM BINDING PROTEIN"/>
    <property type="match status" value="1"/>
</dbReference>
<dbReference type="InterPro" id="IPR018247">
    <property type="entry name" value="EF_Hand_1_Ca_BS"/>
</dbReference>
<dbReference type="FunFam" id="1.10.238.10:FF:000003">
    <property type="entry name" value="Calmodulin A"/>
    <property type="match status" value="1"/>
</dbReference>
<feature type="domain" description="EF-hand" evidence="5">
    <location>
        <begin position="252"/>
        <end position="287"/>
    </location>
</feature>
<dbReference type="InterPro" id="IPR011992">
    <property type="entry name" value="EF-hand-dom_pair"/>
</dbReference>
<name>A0A9W6X2X5_9STRA</name>
<dbReference type="GO" id="GO:0005509">
    <property type="term" value="F:calcium ion binding"/>
    <property type="evidence" value="ECO:0007669"/>
    <property type="project" value="InterPro"/>
</dbReference>
<dbReference type="PROSITE" id="PS50222">
    <property type="entry name" value="EF_HAND_2"/>
    <property type="match status" value="4"/>
</dbReference>
<dbReference type="SMART" id="SM00054">
    <property type="entry name" value="EFh"/>
    <property type="match status" value="4"/>
</dbReference>
<gene>
    <name evidence="6" type="ORF">Plil01_001164600</name>
</gene>
<proteinExistence type="predicted"/>
<evidence type="ECO:0000256" key="4">
    <source>
        <dbReference type="SAM" id="MobiDB-lite"/>
    </source>
</evidence>
<reference evidence="6" key="1">
    <citation type="submission" date="2023-04" db="EMBL/GenBank/DDBJ databases">
        <title>Phytophthora lilii NBRC 32176.</title>
        <authorList>
            <person name="Ichikawa N."/>
            <person name="Sato H."/>
            <person name="Tonouchi N."/>
        </authorList>
    </citation>
    <scope>NUCLEOTIDE SEQUENCE</scope>
    <source>
        <strain evidence="6">NBRC 32176</strain>
    </source>
</reference>
<keyword evidence="3" id="KW-0175">Coiled coil</keyword>
<sequence>MPAPLQRNNFRCPPDGSKSPQATASMSAGVAAMGGAGSPGKYHAEFPARQRKRLQVGTTNLSKCNSVAEIDAMTSPVSADSNSSAAFGRISETNVGAVKATLGSHQNRGQNNHQVNKNMGAMASLVLRTEIGRLSALSSTNSSRSTEESRDRSNTPKQESTDVTYSTELPELRVGSPNNIREETSGVSTQRTGRVDTKEKILLAQNRTKLYDVFMEKYGSMRAVFRAFDNDGNGMISAQRFQDMIEAVEVDLTPDETRTLYRSADINGDNTVAFQEFVQMFSPSTSTTDSTPAISAYSPVKDPSGPTLDPSSSVGIKYRTPLELSPRSRRRMKQLRIQVTDELRRKHGLAIGVRGGKPEQLLAYAFKNVDSDNDGFLSYDEVENALGRGFLQMEDVIPASDMREMLQLMDRNGDEQISLREFVHYFAVGERDVATDLIDNARKKELAALHVKRTVQLTPRDLVDPIFAQRTNAMLQYCRPPDTAETSRVTPGSCLPEQLCKRTAAIINSHDGLASPSDKPKAREAKTALVSSPSSLQLEMEGRPATSCGTGGPIVAVLSPVSPDRFYHRRRERTDWTRVGVGGNGIRSDTGLYQSAQERFLTTSHEAYSPLYRAPPSAKGSDFDVLFLMMRDGKPSTTIEEDARRARRTARYDKTQVLLHEYEEAHAQAERLKDWKSRANVRKVAGERFNYLDRLQDREQKVASREDRMQRRHGGASFLRMWAGSADSQFNSQEHSG</sequence>
<dbReference type="Gene3D" id="1.10.238.10">
    <property type="entry name" value="EF-hand"/>
    <property type="match status" value="2"/>
</dbReference>
<feature type="coiled-coil region" evidence="3">
    <location>
        <begin position="652"/>
        <end position="712"/>
    </location>
</feature>
<feature type="region of interest" description="Disordered" evidence="4">
    <location>
        <begin position="1"/>
        <end position="36"/>
    </location>
</feature>
<evidence type="ECO:0000313" key="6">
    <source>
        <dbReference type="EMBL" id="GMF27765.1"/>
    </source>
</evidence>
<dbReference type="SUPFAM" id="SSF47473">
    <property type="entry name" value="EF-hand"/>
    <property type="match status" value="1"/>
</dbReference>
<evidence type="ECO:0000256" key="2">
    <source>
        <dbReference type="ARBA" id="ARBA00022837"/>
    </source>
</evidence>
<dbReference type="InterPro" id="IPR002048">
    <property type="entry name" value="EF_hand_dom"/>
</dbReference>